<dbReference type="InterPro" id="IPR039422">
    <property type="entry name" value="MarR/SlyA-like"/>
</dbReference>
<evidence type="ECO:0000256" key="2">
    <source>
        <dbReference type="ARBA" id="ARBA00023125"/>
    </source>
</evidence>
<dbReference type="SUPFAM" id="SSF46785">
    <property type="entry name" value="Winged helix' DNA-binding domain"/>
    <property type="match status" value="1"/>
</dbReference>
<keyword evidence="3" id="KW-0804">Transcription</keyword>
<dbReference type="InterPro" id="IPR036388">
    <property type="entry name" value="WH-like_DNA-bd_sf"/>
</dbReference>
<dbReference type="Gene3D" id="1.10.10.10">
    <property type="entry name" value="Winged helix-like DNA-binding domain superfamily/Winged helix DNA-binding domain"/>
    <property type="match status" value="1"/>
</dbReference>
<keyword evidence="2" id="KW-0238">DNA-binding</keyword>
<evidence type="ECO:0000313" key="5">
    <source>
        <dbReference type="EMBL" id="MFC5468234.1"/>
    </source>
</evidence>
<dbReference type="PRINTS" id="PR00598">
    <property type="entry name" value="HTHMARR"/>
</dbReference>
<dbReference type="EMBL" id="JBHSMH010000008">
    <property type="protein sequence ID" value="MFC5468234.1"/>
    <property type="molecule type" value="Genomic_DNA"/>
</dbReference>
<dbReference type="Pfam" id="PF01047">
    <property type="entry name" value="MarR"/>
    <property type="match status" value="1"/>
</dbReference>
<reference evidence="6" key="1">
    <citation type="journal article" date="2019" name="Int. J. Syst. Evol. Microbiol.">
        <title>The Global Catalogue of Microorganisms (GCM) 10K type strain sequencing project: providing services to taxonomists for standard genome sequencing and annotation.</title>
        <authorList>
            <consortium name="The Broad Institute Genomics Platform"/>
            <consortium name="The Broad Institute Genome Sequencing Center for Infectious Disease"/>
            <person name="Wu L."/>
            <person name="Ma J."/>
        </authorList>
    </citation>
    <scope>NUCLEOTIDE SEQUENCE [LARGE SCALE GENOMIC DNA]</scope>
    <source>
        <strain evidence="6">CCUG 57113</strain>
    </source>
</reference>
<feature type="domain" description="HTH marR-type" evidence="4">
    <location>
        <begin position="1"/>
        <end position="144"/>
    </location>
</feature>
<dbReference type="InterPro" id="IPR036390">
    <property type="entry name" value="WH_DNA-bd_sf"/>
</dbReference>
<dbReference type="PANTHER" id="PTHR33164:SF64">
    <property type="entry name" value="TRANSCRIPTIONAL REGULATOR SLYA"/>
    <property type="match status" value="1"/>
</dbReference>
<accession>A0ABW0LQZ8</accession>
<dbReference type="PROSITE" id="PS50995">
    <property type="entry name" value="HTH_MARR_2"/>
    <property type="match status" value="1"/>
</dbReference>
<organism evidence="5 6">
    <name type="scientific">Cohnella suwonensis</name>
    <dbReference type="NCBI Taxonomy" id="696072"/>
    <lineage>
        <taxon>Bacteria</taxon>
        <taxon>Bacillati</taxon>
        <taxon>Bacillota</taxon>
        <taxon>Bacilli</taxon>
        <taxon>Bacillales</taxon>
        <taxon>Paenibacillaceae</taxon>
        <taxon>Cohnella</taxon>
    </lineage>
</organism>
<dbReference type="InterPro" id="IPR000835">
    <property type="entry name" value="HTH_MarR-typ"/>
</dbReference>
<evidence type="ECO:0000259" key="4">
    <source>
        <dbReference type="PROSITE" id="PS50995"/>
    </source>
</evidence>
<evidence type="ECO:0000256" key="1">
    <source>
        <dbReference type="ARBA" id="ARBA00023015"/>
    </source>
</evidence>
<proteinExistence type="predicted"/>
<comment type="caution">
    <text evidence="5">The sequence shown here is derived from an EMBL/GenBank/DDBJ whole genome shotgun (WGS) entry which is preliminary data.</text>
</comment>
<gene>
    <name evidence="5" type="ORF">ACFPPD_05840</name>
</gene>
<protein>
    <submittedName>
        <fullName evidence="5">MarR family winged helix-turn-helix transcriptional regulator</fullName>
    </submittedName>
</protein>
<sequence>MSSEYRESNESPGFLLWQVTNLWQKEIRMALEPLELTHPQFVLLFSCKWLNDREHGGVTQIQLAQYAKVDVNVTSQVLRTLEKRGLVARKPHPSDTRANVITVTAEGDALAGRAVREVEAADRAFFAGLGDDKGVLVGIMRRLI</sequence>
<dbReference type="PANTHER" id="PTHR33164">
    <property type="entry name" value="TRANSCRIPTIONAL REGULATOR, MARR FAMILY"/>
    <property type="match status" value="1"/>
</dbReference>
<dbReference type="SMART" id="SM00347">
    <property type="entry name" value="HTH_MARR"/>
    <property type="match status" value="1"/>
</dbReference>
<keyword evidence="1" id="KW-0805">Transcription regulation</keyword>
<evidence type="ECO:0000256" key="3">
    <source>
        <dbReference type="ARBA" id="ARBA00023163"/>
    </source>
</evidence>
<name>A0ABW0LQZ8_9BACL</name>
<evidence type="ECO:0000313" key="6">
    <source>
        <dbReference type="Proteomes" id="UP001596105"/>
    </source>
</evidence>
<keyword evidence="6" id="KW-1185">Reference proteome</keyword>
<dbReference type="RefSeq" id="WP_209750228.1">
    <property type="nucleotide sequence ID" value="NZ_JBHSMH010000008.1"/>
</dbReference>
<dbReference type="Proteomes" id="UP001596105">
    <property type="component" value="Unassembled WGS sequence"/>
</dbReference>